<dbReference type="InterPro" id="IPR009003">
    <property type="entry name" value="Peptidase_S1_PA"/>
</dbReference>
<dbReference type="SUPFAM" id="SSF50494">
    <property type="entry name" value="Trypsin-like serine proteases"/>
    <property type="match status" value="1"/>
</dbReference>
<reference evidence="2 3" key="1">
    <citation type="submission" date="2019-10" db="EMBL/GenBank/DDBJ databases">
        <title>Complete genome sequence of Vibrio sp. strain THAF100, isolated from non-filtered water from the water column of tank 6 of a marine aquarium containing stony-coral fragments. Water maintained at 26 degree C.</title>
        <authorList>
            <person name="Ruckert C."/>
            <person name="Franco A."/>
            <person name="Kalinowski J."/>
            <person name="Glaeser S."/>
        </authorList>
    </citation>
    <scope>NUCLEOTIDE SEQUENCE [LARGE SCALE GENOMIC DNA]</scope>
    <source>
        <strain evidence="2 3">THAF100</strain>
    </source>
</reference>
<feature type="signal peptide" evidence="1">
    <location>
        <begin position="1"/>
        <end position="20"/>
    </location>
</feature>
<dbReference type="EMBL" id="CP045350">
    <property type="protein sequence ID" value="QFT25825.1"/>
    <property type="molecule type" value="Genomic_DNA"/>
</dbReference>
<keyword evidence="3" id="KW-1185">Reference proteome</keyword>
<dbReference type="RefSeq" id="WP_152430046.1">
    <property type="nucleotide sequence ID" value="NZ_CBCSDK010000002.1"/>
</dbReference>
<name>A0A5P9CHV2_9VIBR</name>
<dbReference type="Gene3D" id="2.40.10.10">
    <property type="entry name" value="Trypsin-like serine proteases"/>
    <property type="match status" value="2"/>
</dbReference>
<evidence type="ECO:0000313" key="2">
    <source>
        <dbReference type="EMBL" id="QFT25825.1"/>
    </source>
</evidence>
<dbReference type="OrthoDB" id="6968353at2"/>
<protein>
    <recommendedName>
        <fullName evidence="4">Trypsin</fullName>
    </recommendedName>
</protein>
<accession>A0A5P9CHV2</accession>
<feature type="chain" id="PRO_5024923385" description="Trypsin" evidence="1">
    <location>
        <begin position="21"/>
        <end position="467"/>
    </location>
</feature>
<gene>
    <name evidence="2" type="ORF">FIV01_05240</name>
</gene>
<keyword evidence="1" id="KW-0732">Signal</keyword>
<evidence type="ECO:0008006" key="4">
    <source>
        <dbReference type="Google" id="ProtNLM"/>
    </source>
</evidence>
<dbReference type="KEGG" id="vaq:FIV01_05240"/>
<sequence length="467" mass="51296">MKQNILYIAALCFTSPFVLANQGTEIPESGGNSFYRSIGKLSGDMTCTVSFVQFSNDLNAPATFLSNGHCSQNAFSSSAGNDITTNKSVDYTAEFNYFQDSIDAEETISVGINKVLYSTMKGLDISVLSSDQTVAQLIDQGLIPYQISQNSLPTESAITIAGVPIDVNALQLSYCESGDTFNVIEGYWHWYDFNENNCQGISSGSSGSPVFDDNQDMVGLINTTTNTAVGKTCYSGNPCAVDEEGAHVKKNKNYVVPIQDLNQCFNSNGTFSLNNPGCPLPKPSGISITNYPYIFSGENSGNQEWQFTVISSSKIRYKNILLFDDTQTCQDLSGYSDPIDASQVNFSETEIDVSKEGIHQYCIIGENDDASEPSVVQVQVDNTPPTAKPILNVTPMGFEPIFMVPEYSDYWLAWGKPDEIDCDDARYIQYRRNPIRIQSVPLKVCVYGFDTAGNQSPNFDYLIESPF</sequence>
<organism evidence="2 3">
    <name type="scientific">Vibrio aquimaris</name>
    <dbReference type="NCBI Taxonomy" id="2587862"/>
    <lineage>
        <taxon>Bacteria</taxon>
        <taxon>Pseudomonadati</taxon>
        <taxon>Pseudomonadota</taxon>
        <taxon>Gammaproteobacteria</taxon>
        <taxon>Vibrionales</taxon>
        <taxon>Vibrionaceae</taxon>
        <taxon>Vibrio</taxon>
    </lineage>
</organism>
<proteinExistence type="predicted"/>
<dbReference type="AlphaFoldDB" id="A0A5P9CHV2"/>
<dbReference type="InterPro" id="IPR043504">
    <property type="entry name" value="Peptidase_S1_PA_chymotrypsin"/>
</dbReference>
<evidence type="ECO:0000313" key="3">
    <source>
        <dbReference type="Proteomes" id="UP000326936"/>
    </source>
</evidence>
<dbReference type="Proteomes" id="UP000326936">
    <property type="component" value="Chromosome"/>
</dbReference>
<evidence type="ECO:0000256" key="1">
    <source>
        <dbReference type="SAM" id="SignalP"/>
    </source>
</evidence>